<name>A0AAF0R6Z2_SOLVR</name>
<dbReference type="EMBL" id="CP133618">
    <property type="protein sequence ID" value="WMV36646.1"/>
    <property type="molecule type" value="Genomic_DNA"/>
</dbReference>
<dbReference type="InterPro" id="IPR007244">
    <property type="entry name" value="Naa35_N"/>
</dbReference>
<evidence type="ECO:0000313" key="2">
    <source>
        <dbReference type="Proteomes" id="UP001234989"/>
    </source>
</evidence>
<dbReference type="Proteomes" id="UP001234989">
    <property type="component" value="Chromosome 7"/>
</dbReference>
<proteinExistence type="predicted"/>
<dbReference type="PANTHER" id="PTHR21373:SF0">
    <property type="entry name" value="N-ALPHA-ACETYLTRANSFERASE 35, NATC AUXILIARY SUBUNIT"/>
    <property type="match status" value="1"/>
</dbReference>
<protein>
    <submittedName>
        <fullName evidence="1">Uncharacterized protein</fullName>
    </submittedName>
</protein>
<organism evidence="1 2">
    <name type="scientific">Solanum verrucosum</name>
    <dbReference type="NCBI Taxonomy" id="315347"/>
    <lineage>
        <taxon>Eukaryota</taxon>
        <taxon>Viridiplantae</taxon>
        <taxon>Streptophyta</taxon>
        <taxon>Embryophyta</taxon>
        <taxon>Tracheophyta</taxon>
        <taxon>Spermatophyta</taxon>
        <taxon>Magnoliopsida</taxon>
        <taxon>eudicotyledons</taxon>
        <taxon>Gunneridae</taxon>
        <taxon>Pentapetalae</taxon>
        <taxon>asterids</taxon>
        <taxon>lamiids</taxon>
        <taxon>Solanales</taxon>
        <taxon>Solanaceae</taxon>
        <taxon>Solanoideae</taxon>
        <taxon>Solaneae</taxon>
        <taxon>Solanum</taxon>
    </lineage>
</organism>
<keyword evidence="2" id="KW-1185">Reference proteome</keyword>
<dbReference type="AlphaFoldDB" id="A0AAF0R6Z2"/>
<dbReference type="PANTHER" id="PTHR21373">
    <property type="entry name" value="GLUCOSE REPRESSIBLE PROTEIN MAK10"/>
    <property type="match status" value="1"/>
</dbReference>
<sequence length="175" mass="19633">MTHGLPLKVDGDDKCLTMLHAVEETIARQLRACKATLSKKRVTEDIEPLQNNPDLEEGFCKSLLCRLRFRKDPHAGPSDFTCGTNLRMERDLITDGLNSIGLTSGKPINLNTTQPSVTLSEAIHSSPIEVRMPFTEPFTEAIREQKNLEVSNLVNFDGNKEVELAMRGEEEGRRR</sequence>
<evidence type="ECO:0000313" key="1">
    <source>
        <dbReference type="EMBL" id="WMV36646.1"/>
    </source>
</evidence>
<gene>
    <name evidence="1" type="ORF">MTR67_030031</name>
</gene>
<dbReference type="GO" id="GO:0031417">
    <property type="term" value="C:NatC complex"/>
    <property type="evidence" value="ECO:0007669"/>
    <property type="project" value="InterPro"/>
</dbReference>
<reference evidence="1" key="1">
    <citation type="submission" date="2023-08" db="EMBL/GenBank/DDBJ databases">
        <title>A de novo genome assembly of Solanum verrucosum Schlechtendal, a Mexican diploid species geographically isolated from the other diploid A-genome species in potato relatives.</title>
        <authorList>
            <person name="Hosaka K."/>
        </authorList>
    </citation>
    <scope>NUCLEOTIDE SEQUENCE</scope>
    <source>
        <tissue evidence="1">Young leaves</tissue>
    </source>
</reference>
<accession>A0AAF0R6Z2</accession>